<keyword evidence="7" id="KW-0540">Nuclease</keyword>
<dbReference type="PROSITE" id="PS01175">
    <property type="entry name" value="RIBONUCLEASE_II"/>
    <property type="match status" value="1"/>
</dbReference>
<dbReference type="OrthoDB" id="372421at2759"/>
<evidence type="ECO:0000256" key="4">
    <source>
        <dbReference type="ARBA" id="ARBA00005785"/>
    </source>
</evidence>
<evidence type="ECO:0000256" key="13">
    <source>
        <dbReference type="ARBA" id="ARBA00023242"/>
    </source>
</evidence>
<dbReference type="InterPro" id="IPR033770">
    <property type="entry name" value="RRP44_S1"/>
</dbReference>
<evidence type="ECO:0000256" key="2">
    <source>
        <dbReference type="ARBA" id="ARBA00004123"/>
    </source>
</evidence>
<dbReference type="GO" id="GO:0003723">
    <property type="term" value="F:RNA binding"/>
    <property type="evidence" value="ECO:0007669"/>
    <property type="project" value="UniProtKB-KW"/>
</dbReference>
<dbReference type="Gene3D" id="2.40.50.690">
    <property type="match status" value="1"/>
</dbReference>
<dbReference type="InterPro" id="IPR022966">
    <property type="entry name" value="RNase_II/R_CS"/>
</dbReference>
<dbReference type="Pfam" id="PF17216">
    <property type="entry name" value="Rrp44_CSD1"/>
    <property type="match status" value="1"/>
</dbReference>
<dbReference type="SMART" id="SM00670">
    <property type="entry name" value="PINc"/>
    <property type="match status" value="1"/>
</dbReference>
<keyword evidence="8" id="KW-0378">Hydrolase</keyword>
<keyword evidence="10" id="KW-0269">Exonuclease</keyword>
<dbReference type="Gene3D" id="2.40.50.140">
    <property type="entry name" value="Nucleic acid-binding proteins"/>
    <property type="match status" value="1"/>
</dbReference>
<dbReference type="FunFam" id="2.40.50.140:FF:000125">
    <property type="entry name" value="exosome complex exonuclease RRP44 isoform X1"/>
    <property type="match status" value="1"/>
</dbReference>
<dbReference type="GO" id="GO:0019899">
    <property type="term" value="F:enzyme binding"/>
    <property type="evidence" value="ECO:0007669"/>
    <property type="project" value="UniProtKB-ARBA"/>
</dbReference>
<dbReference type="PANTHER" id="PTHR23355:SF35">
    <property type="entry name" value="EXOSOME COMPLEX EXONUCLEASE RRP44"/>
    <property type="match status" value="1"/>
</dbReference>
<dbReference type="InterPro" id="IPR002716">
    <property type="entry name" value="PIN_dom"/>
</dbReference>
<evidence type="ECO:0000256" key="3">
    <source>
        <dbReference type="ARBA" id="ARBA00004496"/>
    </source>
</evidence>
<dbReference type="Pfam" id="PF17215">
    <property type="entry name" value="Rrp44_S1"/>
    <property type="match status" value="1"/>
</dbReference>
<evidence type="ECO:0000256" key="7">
    <source>
        <dbReference type="ARBA" id="ARBA00022722"/>
    </source>
</evidence>
<dbReference type="FunFam" id="3.40.50.1010:FF:000021">
    <property type="entry name" value="DIS3-like exonuclease 1 isoform X1"/>
    <property type="match status" value="1"/>
</dbReference>
<keyword evidence="9" id="KW-0271">Exosome</keyword>
<feature type="region of interest" description="Disordered" evidence="15">
    <location>
        <begin position="935"/>
        <end position="956"/>
    </location>
</feature>
<dbReference type="SUPFAM" id="SSF50249">
    <property type="entry name" value="Nucleic acid-binding proteins"/>
    <property type="match status" value="3"/>
</dbReference>
<dbReference type="GO" id="GO:0006364">
    <property type="term" value="P:rRNA processing"/>
    <property type="evidence" value="ECO:0007669"/>
    <property type="project" value="UniProtKB-KW"/>
</dbReference>
<dbReference type="Gene3D" id="3.40.50.1010">
    <property type="entry name" value="5'-nuclease"/>
    <property type="match status" value="1"/>
</dbReference>
<dbReference type="Proteomes" id="UP001153737">
    <property type="component" value="Chromosome 13"/>
</dbReference>
<keyword evidence="13" id="KW-0539">Nucleus</keyword>
<protein>
    <recommendedName>
        <fullName evidence="20">Exosome complex exonuclease RRP44</fullName>
    </recommendedName>
</protein>
<dbReference type="FunFam" id="2.40.50.700:FF:000004">
    <property type="entry name" value="Exosome complex exonuclease RRP44 homolog A"/>
    <property type="match status" value="1"/>
</dbReference>
<reference evidence="18" key="1">
    <citation type="submission" date="2022-01" db="EMBL/GenBank/DDBJ databases">
        <authorList>
            <person name="King R."/>
        </authorList>
    </citation>
    <scope>NUCLEOTIDE SEQUENCE</scope>
</reference>
<evidence type="ECO:0000256" key="5">
    <source>
        <dbReference type="ARBA" id="ARBA00022490"/>
    </source>
</evidence>
<dbReference type="GO" id="GO:0000175">
    <property type="term" value="F:3'-5'-RNA exonuclease activity"/>
    <property type="evidence" value="ECO:0007669"/>
    <property type="project" value="UniProtKB-ARBA"/>
</dbReference>
<keyword evidence="5" id="KW-0963">Cytoplasm</keyword>
<dbReference type="GO" id="GO:0000176">
    <property type="term" value="C:nuclear exosome (RNase complex)"/>
    <property type="evidence" value="ECO:0007669"/>
    <property type="project" value="TreeGrafter"/>
</dbReference>
<dbReference type="Gene3D" id="2.40.50.700">
    <property type="match status" value="1"/>
</dbReference>
<dbReference type="InterPro" id="IPR012340">
    <property type="entry name" value="NA-bd_OB-fold"/>
</dbReference>
<evidence type="ECO:0000256" key="11">
    <source>
        <dbReference type="ARBA" id="ARBA00022842"/>
    </source>
</evidence>
<accession>A0A9P0DGJ9</accession>
<dbReference type="CDD" id="cd09862">
    <property type="entry name" value="PIN_Rrp44-like"/>
    <property type="match status" value="1"/>
</dbReference>
<comment type="subcellular location">
    <subcellularLocation>
        <location evidence="3">Cytoplasm</location>
    </subcellularLocation>
    <subcellularLocation>
        <location evidence="2">Nucleus</location>
    </subcellularLocation>
</comment>
<dbReference type="FunFam" id="2.40.50.690:FF:000010">
    <property type="entry name" value="Rrp44p homologue, putative"/>
    <property type="match status" value="1"/>
</dbReference>
<gene>
    <name evidence="18" type="ORF">PHAECO_LOCUS3562</name>
</gene>
<dbReference type="InterPro" id="IPR029060">
    <property type="entry name" value="PIN-like_dom_sf"/>
</dbReference>
<dbReference type="InterPro" id="IPR033771">
    <property type="entry name" value="Rrp44_CSD1"/>
</dbReference>
<keyword evidence="19" id="KW-1185">Reference proteome</keyword>
<dbReference type="InterPro" id="IPR050180">
    <property type="entry name" value="RNR_Ribonuclease"/>
</dbReference>
<dbReference type="SMART" id="SM00955">
    <property type="entry name" value="RNB"/>
    <property type="match status" value="1"/>
</dbReference>
<evidence type="ECO:0000256" key="15">
    <source>
        <dbReference type="SAM" id="MobiDB-lite"/>
    </source>
</evidence>
<evidence type="ECO:0000256" key="12">
    <source>
        <dbReference type="ARBA" id="ARBA00022884"/>
    </source>
</evidence>
<dbReference type="EMBL" id="OU896719">
    <property type="protein sequence ID" value="CAH1119910.1"/>
    <property type="molecule type" value="Genomic_DNA"/>
</dbReference>
<dbReference type="InterPro" id="IPR041505">
    <property type="entry name" value="Dis3_CSD2"/>
</dbReference>
<evidence type="ECO:0000256" key="8">
    <source>
        <dbReference type="ARBA" id="ARBA00022801"/>
    </source>
</evidence>
<dbReference type="Pfam" id="PF00773">
    <property type="entry name" value="RNB"/>
    <property type="match status" value="1"/>
</dbReference>
<evidence type="ECO:0000256" key="14">
    <source>
        <dbReference type="RuleBase" id="RU003901"/>
    </source>
</evidence>
<dbReference type="Pfam" id="PF13638">
    <property type="entry name" value="PIN_4"/>
    <property type="match status" value="1"/>
</dbReference>
<feature type="compositionally biased region" description="Basic and acidic residues" evidence="15">
    <location>
        <begin position="935"/>
        <end position="947"/>
    </location>
</feature>
<evidence type="ECO:0000256" key="6">
    <source>
        <dbReference type="ARBA" id="ARBA00022552"/>
    </source>
</evidence>
<dbReference type="PANTHER" id="PTHR23355">
    <property type="entry name" value="RIBONUCLEASE"/>
    <property type="match status" value="1"/>
</dbReference>
<evidence type="ECO:0008006" key="20">
    <source>
        <dbReference type="Google" id="ProtNLM"/>
    </source>
</evidence>
<comment type="cofactor">
    <cofactor evidence="1">
        <name>Mg(2+)</name>
        <dbReference type="ChEBI" id="CHEBI:18420"/>
    </cofactor>
</comment>
<dbReference type="AlphaFoldDB" id="A0A9P0DGJ9"/>
<keyword evidence="6" id="KW-0698">rRNA processing</keyword>
<dbReference type="GO" id="GO:0071031">
    <property type="term" value="P:nuclear mRNA surveillance of mRNA 3'-end processing"/>
    <property type="evidence" value="ECO:0007669"/>
    <property type="project" value="TreeGrafter"/>
</dbReference>
<dbReference type="GO" id="GO:0016075">
    <property type="term" value="P:rRNA catabolic process"/>
    <property type="evidence" value="ECO:0007669"/>
    <property type="project" value="TreeGrafter"/>
</dbReference>
<feature type="domain" description="PIN" evidence="16">
    <location>
        <begin position="61"/>
        <end position="173"/>
    </location>
</feature>
<evidence type="ECO:0000259" key="16">
    <source>
        <dbReference type="SMART" id="SM00670"/>
    </source>
</evidence>
<reference evidence="18" key="2">
    <citation type="submission" date="2022-10" db="EMBL/GenBank/DDBJ databases">
        <authorList>
            <consortium name="ENA_rothamsted_submissions"/>
            <consortium name="culmorum"/>
            <person name="King R."/>
        </authorList>
    </citation>
    <scope>NUCLEOTIDE SEQUENCE</scope>
</reference>
<keyword evidence="11" id="KW-0460">Magnesium</keyword>
<dbReference type="InterPro" id="IPR001900">
    <property type="entry name" value="RNase_II/R"/>
</dbReference>
<sequence>MFTTKVFIKKTRIGNFLKNVREHYIRDDIFCGVPSCDKCTPVESFLSSIHKNECSSYDFNHYLILDTNVILDQMDVLDEDVIGNVIILHTVLKEVKHRSLPIYKRLHSIIENPSRHFYVFTNDHHKDTYIKQNDGELVNDYNDRSIRKSCLWYMDHLPKEKFIFLSDDVNNRNIALEEGILACSIREYVSHLVNGAALEDKLSRKDYHIDSNTKDVFPPHLTNVELLNGIKEGALYQGTFRASRDNFLEGFVNVESLDDPVIVQGRTGLNRAVDGDFVVVNLFNKEDWISPSEIVLEDDGVAEENIDEVEKKERQLKKSAHKKKGEIKPTGRVVGIIRRKWRQYCGILQGGMDGVYQLFIPADKSIPKIRIETRQAEFLRTQKLIVTIDSWPRHSRYPHGHFVRALGKIGDQNTENEVVLLEHDVPHSQFSEEVLSCLPKLPWIITEEDEQKRVDLRHIDICSVDPPGCTDIDDALHCRPIGEGRLEVGVHIADVSHFIRPGTALDLEAASRATTVYLVNKRIDMVPDLLSSNLCSLRGGEERFAFSCVWEMDENANILNTRFHKSIIRSRSAMTYEEAQMTIDDKTKTDSIAESLRSLNKLAKILKKGRLEKGALVLASPEVKIQMDSETMEPLDVEVKKLFETNSMVEEFMLLANISVAQKILEDFPECAMLRRHPTPPTSNFDPLVKAGRHLGFDIKIESGKQLAKSLDDAVKPDNPYMNTMLRILATRCMLQAVYFASGSLQKDEYFHYGLAVPLYTHFTSPIRRYADIIVHRLLAVTCGSDCTYPDLLDKQKTGNLCQNLNYRNRMAQYAGRASVAFNTHLFFKGKLQDEDGYILYVRKNALQILIPKYGLECTLFLAHKGETSNIFEYNEEDQTQKAGDVVLHSFDPVKVRLSLNSDNIQHEKFVLQLVSPCISGFSVPPLSEIEKMEVVDDKKRKSANDGHKKKNKKRS</sequence>
<dbReference type="GO" id="GO:0000177">
    <property type="term" value="C:cytoplasmic exosome (RNase complex)"/>
    <property type="evidence" value="ECO:0007669"/>
    <property type="project" value="TreeGrafter"/>
</dbReference>
<evidence type="ECO:0000256" key="1">
    <source>
        <dbReference type="ARBA" id="ARBA00001946"/>
    </source>
</evidence>
<name>A0A9P0DGJ9_PHACE</name>
<feature type="domain" description="RNB" evidence="17">
    <location>
        <begin position="453"/>
        <end position="785"/>
    </location>
</feature>
<comment type="similarity">
    <text evidence="4 14">Belongs to the RNR ribonuclease family.</text>
</comment>
<organism evidence="18 19">
    <name type="scientific">Phaedon cochleariae</name>
    <name type="common">Mustard beetle</name>
    <dbReference type="NCBI Taxonomy" id="80249"/>
    <lineage>
        <taxon>Eukaryota</taxon>
        <taxon>Metazoa</taxon>
        <taxon>Ecdysozoa</taxon>
        <taxon>Arthropoda</taxon>
        <taxon>Hexapoda</taxon>
        <taxon>Insecta</taxon>
        <taxon>Pterygota</taxon>
        <taxon>Neoptera</taxon>
        <taxon>Endopterygota</taxon>
        <taxon>Coleoptera</taxon>
        <taxon>Polyphaga</taxon>
        <taxon>Cucujiformia</taxon>
        <taxon>Chrysomeloidea</taxon>
        <taxon>Chrysomelidae</taxon>
        <taxon>Chrysomelinae</taxon>
        <taxon>Chrysomelini</taxon>
        <taxon>Phaedon</taxon>
    </lineage>
</organism>
<evidence type="ECO:0000256" key="9">
    <source>
        <dbReference type="ARBA" id="ARBA00022835"/>
    </source>
</evidence>
<keyword evidence="12" id="KW-0694">RNA-binding</keyword>
<dbReference type="SUPFAM" id="SSF88723">
    <property type="entry name" value="PIN domain-like"/>
    <property type="match status" value="1"/>
</dbReference>
<evidence type="ECO:0000313" key="19">
    <source>
        <dbReference type="Proteomes" id="UP001153737"/>
    </source>
</evidence>
<evidence type="ECO:0000313" key="18">
    <source>
        <dbReference type="EMBL" id="CAH1119910.1"/>
    </source>
</evidence>
<dbReference type="GO" id="GO:0004519">
    <property type="term" value="F:endonuclease activity"/>
    <property type="evidence" value="ECO:0007669"/>
    <property type="project" value="TreeGrafter"/>
</dbReference>
<evidence type="ECO:0000256" key="10">
    <source>
        <dbReference type="ARBA" id="ARBA00022839"/>
    </source>
</evidence>
<evidence type="ECO:0000259" key="17">
    <source>
        <dbReference type="SMART" id="SM00955"/>
    </source>
</evidence>
<dbReference type="Pfam" id="PF17849">
    <property type="entry name" value="OB_Dis3"/>
    <property type="match status" value="1"/>
</dbReference>
<proteinExistence type="inferred from homology"/>